<keyword evidence="2" id="KW-1133">Transmembrane helix</keyword>
<dbReference type="AlphaFoldDB" id="T1L0I8"/>
<organism evidence="3 4">
    <name type="scientific">Tetranychus urticae</name>
    <name type="common">Two-spotted spider mite</name>
    <dbReference type="NCBI Taxonomy" id="32264"/>
    <lineage>
        <taxon>Eukaryota</taxon>
        <taxon>Metazoa</taxon>
        <taxon>Ecdysozoa</taxon>
        <taxon>Arthropoda</taxon>
        <taxon>Chelicerata</taxon>
        <taxon>Arachnida</taxon>
        <taxon>Acari</taxon>
        <taxon>Acariformes</taxon>
        <taxon>Trombidiformes</taxon>
        <taxon>Prostigmata</taxon>
        <taxon>Eleutherengona</taxon>
        <taxon>Raphignathae</taxon>
        <taxon>Tetranychoidea</taxon>
        <taxon>Tetranychidae</taxon>
        <taxon>Tetranychus</taxon>
    </lineage>
</organism>
<keyword evidence="4" id="KW-1185">Reference proteome</keyword>
<keyword evidence="2" id="KW-0812">Transmembrane</keyword>
<dbReference type="HOGENOM" id="CLU_673254_0_0_1"/>
<reference evidence="3" key="2">
    <citation type="submission" date="2015-06" db="UniProtKB">
        <authorList>
            <consortium name="EnsemblMetazoa"/>
        </authorList>
    </citation>
    <scope>IDENTIFICATION</scope>
</reference>
<dbReference type="EMBL" id="CAEY01000867">
    <property type="status" value="NOT_ANNOTATED_CDS"/>
    <property type="molecule type" value="Genomic_DNA"/>
</dbReference>
<evidence type="ECO:0000313" key="4">
    <source>
        <dbReference type="Proteomes" id="UP000015104"/>
    </source>
</evidence>
<protein>
    <submittedName>
        <fullName evidence="3">Uncharacterized protein</fullName>
    </submittedName>
</protein>
<feature type="compositionally biased region" description="Basic and acidic residues" evidence="1">
    <location>
        <begin position="225"/>
        <end position="241"/>
    </location>
</feature>
<sequence length="409" mass="44003">MSLAIFMLQLDFQSTADLSTCKQFKMEKSSLIWIPICFQFLVSNFYLNITSYAFYLESESGSNSSILTIHGSSNDNINDSLELSTDLVSRLDDPLLLNATSDIPIWDSSNIDNEPINETIKTLVDSLDNLTTPVYIDELENSSKAYNFSETTTLTSISSLGTNESLTNSTTISESTITTQPESSEATSTTQATVDLTTTSNPSLVSNGSLVSSINSSHVTYVTKPEIDSNKHLNEGDKPGSVDEEADLLPAPEPGEKQASRVACTMDGDLMCSGSIPTCYGSGKIDCGSESSSVARKRSTGSQRFIDSSSPSPLAPIPGIDQCDVTGEIICNPMVSRSVCSGLAICKADKLEESNMVAYNYWQILLIAGALAIICVTIIVVGIVSYFSWTKYKVRPDNGNEINDSGSKA</sequence>
<keyword evidence="2" id="KW-0472">Membrane</keyword>
<feature type="region of interest" description="Disordered" evidence="1">
    <location>
        <begin position="225"/>
        <end position="258"/>
    </location>
</feature>
<dbReference type="EnsemblMetazoa" id="tetur30g00830.1">
    <property type="protein sequence ID" value="tetur30g00830.1"/>
    <property type="gene ID" value="tetur30g00830"/>
</dbReference>
<evidence type="ECO:0000313" key="3">
    <source>
        <dbReference type="EnsemblMetazoa" id="tetur30g00830.1"/>
    </source>
</evidence>
<accession>T1L0I8</accession>
<feature type="transmembrane region" description="Helical" evidence="2">
    <location>
        <begin position="361"/>
        <end position="387"/>
    </location>
</feature>
<evidence type="ECO:0000256" key="2">
    <source>
        <dbReference type="SAM" id="Phobius"/>
    </source>
</evidence>
<evidence type="ECO:0000256" key="1">
    <source>
        <dbReference type="SAM" id="MobiDB-lite"/>
    </source>
</evidence>
<name>T1L0I8_TETUR</name>
<reference evidence="4" key="1">
    <citation type="submission" date="2011-08" db="EMBL/GenBank/DDBJ databases">
        <authorList>
            <person name="Rombauts S."/>
        </authorList>
    </citation>
    <scope>NUCLEOTIDE SEQUENCE</scope>
    <source>
        <strain evidence="4">London</strain>
    </source>
</reference>
<feature type="region of interest" description="Disordered" evidence="1">
    <location>
        <begin position="160"/>
        <end position="191"/>
    </location>
</feature>
<proteinExistence type="predicted"/>
<dbReference type="Proteomes" id="UP000015104">
    <property type="component" value="Unassembled WGS sequence"/>
</dbReference>